<comment type="caution">
    <text evidence="2">The sequence shown here is derived from an EMBL/GenBank/DDBJ whole genome shotgun (WGS) entry which is preliminary data.</text>
</comment>
<dbReference type="GeneID" id="69577814"/>
<dbReference type="EMBL" id="FNRW01000002">
    <property type="protein sequence ID" value="SEB35388.1"/>
    <property type="molecule type" value="Genomic_DNA"/>
</dbReference>
<dbReference type="PANTHER" id="PTHR43833:SF7">
    <property type="entry name" value="KTR SYSTEM POTASSIUM UPTAKE PROTEIN C"/>
    <property type="match status" value="1"/>
</dbReference>
<evidence type="ECO:0000259" key="1">
    <source>
        <dbReference type="PROSITE" id="PS51202"/>
    </source>
</evidence>
<feature type="domain" description="RCK C-terminal" evidence="1">
    <location>
        <begin position="139"/>
        <end position="220"/>
    </location>
</feature>
<dbReference type="Proteomes" id="UP000182842">
    <property type="component" value="Unassembled WGS sequence"/>
</dbReference>
<dbReference type="PROSITE" id="PS51202">
    <property type="entry name" value="RCK_C"/>
    <property type="match status" value="1"/>
</dbReference>
<dbReference type="Gene3D" id="3.30.70.1450">
    <property type="entry name" value="Regulator of K+ conductance, C-terminal domain"/>
    <property type="match status" value="1"/>
</dbReference>
<dbReference type="Pfam" id="PF02254">
    <property type="entry name" value="TrkA_N"/>
    <property type="match status" value="1"/>
</dbReference>
<dbReference type="Pfam" id="PF02080">
    <property type="entry name" value="TrkA_C"/>
    <property type="match status" value="1"/>
</dbReference>
<dbReference type="GO" id="GO:0006813">
    <property type="term" value="P:potassium ion transport"/>
    <property type="evidence" value="ECO:0007669"/>
    <property type="project" value="InterPro"/>
</dbReference>
<gene>
    <name evidence="2" type="ORF">SAMN04489748_0560</name>
</gene>
<dbReference type="SUPFAM" id="SSF116726">
    <property type="entry name" value="TrkA C-terminal domain-like"/>
    <property type="match status" value="1"/>
</dbReference>
<dbReference type="Gene3D" id="3.40.50.720">
    <property type="entry name" value="NAD(P)-binding Rossmann-like Domain"/>
    <property type="match status" value="1"/>
</dbReference>
<proteinExistence type="predicted"/>
<dbReference type="GO" id="GO:0008324">
    <property type="term" value="F:monoatomic cation transmembrane transporter activity"/>
    <property type="evidence" value="ECO:0007669"/>
    <property type="project" value="InterPro"/>
</dbReference>
<dbReference type="InterPro" id="IPR006037">
    <property type="entry name" value="RCK_C"/>
</dbReference>
<dbReference type="RefSeq" id="WP_013582469.1">
    <property type="nucleotide sequence ID" value="NZ_FNRW01000002.1"/>
</dbReference>
<name>A0AA45V5N8_BIFLN</name>
<dbReference type="PANTHER" id="PTHR43833">
    <property type="entry name" value="POTASSIUM CHANNEL PROTEIN 2-RELATED-RELATED"/>
    <property type="match status" value="1"/>
</dbReference>
<organism evidence="2 3">
    <name type="scientific">Bifidobacterium longum</name>
    <dbReference type="NCBI Taxonomy" id="216816"/>
    <lineage>
        <taxon>Bacteria</taxon>
        <taxon>Bacillati</taxon>
        <taxon>Actinomycetota</taxon>
        <taxon>Actinomycetes</taxon>
        <taxon>Bifidobacteriales</taxon>
        <taxon>Bifidobacteriaceae</taxon>
        <taxon>Bifidobacterium</taxon>
    </lineage>
</organism>
<dbReference type="AlphaFoldDB" id="A0AA45V5N8"/>
<dbReference type="InterPro" id="IPR036291">
    <property type="entry name" value="NAD(P)-bd_dom_sf"/>
</dbReference>
<protein>
    <submittedName>
        <fullName evidence="2">Trk system potassium uptake protein TrkA</fullName>
    </submittedName>
</protein>
<dbReference type="InterPro" id="IPR003148">
    <property type="entry name" value="RCK_N"/>
</dbReference>
<reference evidence="2 3" key="1">
    <citation type="submission" date="2016-10" db="EMBL/GenBank/DDBJ databases">
        <authorList>
            <person name="Varghese N."/>
            <person name="Submissions S."/>
        </authorList>
    </citation>
    <scope>NUCLEOTIDE SEQUENCE [LARGE SCALE GENOMIC DNA]</scope>
    <source>
        <strain evidence="2 3">DSM 20219</strain>
    </source>
</reference>
<dbReference type="InterPro" id="IPR050721">
    <property type="entry name" value="Trk_Ktr_HKT_K-transport"/>
</dbReference>
<dbReference type="InterPro" id="IPR036721">
    <property type="entry name" value="RCK_C_sf"/>
</dbReference>
<sequence>MAAKPSGNKSVLVIGLGRFGGSVAATLDQMGQDVLAVDKNPELVARWSAHLPTIQADMTDVLAIEQIDAAQFDTAVVAIGDSIEASVIITGNLLDAGVSDLWTKSVSQEHARILQRIGARHIINAETDAGKRVGHLVAGNYLDYIEIDGPYTVVKIHTPLYAVGRSIEDVQVHGKYGVTVVGLKAPGKEFQYGSKELVMHRNDELILMGKQDQIDHFIQG</sequence>
<evidence type="ECO:0000313" key="3">
    <source>
        <dbReference type="Proteomes" id="UP000182842"/>
    </source>
</evidence>
<accession>A0AA45V5N8</accession>
<dbReference type="SUPFAM" id="SSF51735">
    <property type="entry name" value="NAD(P)-binding Rossmann-fold domains"/>
    <property type="match status" value="1"/>
</dbReference>
<evidence type="ECO:0000313" key="2">
    <source>
        <dbReference type="EMBL" id="SEB35388.1"/>
    </source>
</evidence>